<dbReference type="Proteomes" id="UP000282818">
    <property type="component" value="Unassembled WGS sequence"/>
</dbReference>
<feature type="domain" description="DUF1653" evidence="1">
    <location>
        <begin position="14"/>
        <end position="75"/>
    </location>
</feature>
<dbReference type="EMBL" id="SACQ01000004">
    <property type="protein sequence ID" value="RVU30578.1"/>
    <property type="molecule type" value="Genomic_DNA"/>
</dbReference>
<keyword evidence="3" id="KW-1185">Reference proteome</keyword>
<evidence type="ECO:0000259" key="1">
    <source>
        <dbReference type="Pfam" id="PF07866"/>
    </source>
</evidence>
<dbReference type="InterPro" id="IPR037135">
    <property type="entry name" value="DUF1653-like_dom_sf"/>
</dbReference>
<reference evidence="2 3" key="1">
    <citation type="submission" date="2019-01" db="EMBL/GenBank/DDBJ databases">
        <authorList>
            <person name="Chen W.-M."/>
        </authorList>
    </citation>
    <scope>NUCLEOTIDE SEQUENCE [LARGE SCALE GENOMIC DNA]</scope>
    <source>
        <strain evidence="2 3">HPM-16</strain>
    </source>
</reference>
<dbReference type="Pfam" id="PF07866">
    <property type="entry name" value="DUF1653"/>
    <property type="match status" value="1"/>
</dbReference>
<dbReference type="AlphaFoldDB" id="A0A437Q7X5"/>
<evidence type="ECO:0000313" key="2">
    <source>
        <dbReference type="EMBL" id="RVU30578.1"/>
    </source>
</evidence>
<dbReference type="Gene3D" id="2.30.30.320">
    <property type="entry name" value="DUF1653-like domain"/>
    <property type="match status" value="1"/>
</dbReference>
<dbReference type="RefSeq" id="WP_127694113.1">
    <property type="nucleotide sequence ID" value="NZ_SACQ01000004.1"/>
</dbReference>
<proteinExistence type="predicted"/>
<name>A0A437Q7X5_9GAMM</name>
<dbReference type="InterPro" id="IPR023387">
    <property type="entry name" value="DUF1653-like_dom"/>
</dbReference>
<evidence type="ECO:0000313" key="3">
    <source>
        <dbReference type="Proteomes" id="UP000282818"/>
    </source>
</evidence>
<protein>
    <submittedName>
        <fullName evidence="2">DUF1653 domain-containing protein</fullName>
    </submittedName>
</protein>
<gene>
    <name evidence="2" type="ORF">EOE65_09655</name>
</gene>
<organism evidence="2 3">
    <name type="scientific">Neptunomonas marina</name>
    <dbReference type="NCBI Taxonomy" id="1815562"/>
    <lineage>
        <taxon>Bacteria</taxon>
        <taxon>Pseudomonadati</taxon>
        <taxon>Pseudomonadota</taxon>
        <taxon>Gammaproteobacteria</taxon>
        <taxon>Oceanospirillales</taxon>
        <taxon>Oceanospirillaceae</taxon>
        <taxon>Neptunomonas</taxon>
    </lineage>
</organism>
<comment type="caution">
    <text evidence="2">The sequence shown here is derived from an EMBL/GenBank/DDBJ whole genome shotgun (WGS) entry which is preliminary data.</text>
</comment>
<accession>A0A437Q7X5</accession>
<sequence length="79" mass="9383">MNKPLTPKPSFVNGKFRHYKGNEYEVVDLVRHSETEEWMVLYRPLYGEGDLWVRPFEMFYSNVVIEGVEQPRFAKISEA</sequence>